<feature type="domain" description="HTH gntR-type" evidence="4">
    <location>
        <begin position="19"/>
        <end position="86"/>
    </location>
</feature>
<dbReference type="SMART" id="SM00895">
    <property type="entry name" value="FCD"/>
    <property type="match status" value="1"/>
</dbReference>
<comment type="caution">
    <text evidence="5">The sequence shown here is derived from an EMBL/GenBank/DDBJ whole genome shotgun (WGS) entry which is preliminary data.</text>
</comment>
<dbReference type="InterPro" id="IPR008920">
    <property type="entry name" value="TF_FadR/GntR_C"/>
</dbReference>
<dbReference type="EMBL" id="QYUO01000002">
    <property type="protein sequence ID" value="RJF95308.1"/>
    <property type="molecule type" value="Genomic_DNA"/>
</dbReference>
<evidence type="ECO:0000313" key="6">
    <source>
        <dbReference type="Proteomes" id="UP000265955"/>
    </source>
</evidence>
<dbReference type="InterPro" id="IPR000524">
    <property type="entry name" value="Tscrpt_reg_HTH_GntR"/>
</dbReference>
<evidence type="ECO:0000259" key="4">
    <source>
        <dbReference type="PROSITE" id="PS50949"/>
    </source>
</evidence>
<dbReference type="PANTHER" id="PTHR43537">
    <property type="entry name" value="TRANSCRIPTIONAL REGULATOR, GNTR FAMILY"/>
    <property type="match status" value="1"/>
</dbReference>
<evidence type="ECO:0000256" key="1">
    <source>
        <dbReference type="ARBA" id="ARBA00023015"/>
    </source>
</evidence>
<dbReference type="Proteomes" id="UP000265955">
    <property type="component" value="Unassembled WGS sequence"/>
</dbReference>
<dbReference type="SUPFAM" id="SSF46785">
    <property type="entry name" value="Winged helix' DNA-binding domain"/>
    <property type="match status" value="1"/>
</dbReference>
<keyword evidence="1" id="KW-0805">Transcription regulation</keyword>
<dbReference type="Gene3D" id="1.20.120.530">
    <property type="entry name" value="GntR ligand-binding domain-like"/>
    <property type="match status" value="1"/>
</dbReference>
<sequence length="240" mass="27352">MAARPKLINTLAQPQESRLAPEERMYFEIYDAIMEHRLPAGTKLTEQALSEIYDLARHNVRKVLIKLAADGLVDLEPNRGAYIASPTEQEAQDMFELRQTLEQLVMQKVAQSATAADFARLRRMIDDERDAYMQGNRPLWIRLSADFHIELAKLGGNLLLVDMLRRLVSRTTLLISTTETTGQQPCSFDEHLAVVDALEKKDQQGAQHEMARHLEQCACRMLKRPDRRFDLRAALGKPDA</sequence>
<keyword evidence="2" id="KW-0238">DNA-binding</keyword>
<evidence type="ECO:0000256" key="3">
    <source>
        <dbReference type="ARBA" id="ARBA00023163"/>
    </source>
</evidence>
<dbReference type="AlphaFoldDB" id="A0A3A3FIJ0"/>
<evidence type="ECO:0000256" key="2">
    <source>
        <dbReference type="ARBA" id="ARBA00023125"/>
    </source>
</evidence>
<keyword evidence="6" id="KW-1185">Reference proteome</keyword>
<proteinExistence type="predicted"/>
<dbReference type="PANTHER" id="PTHR43537:SF53">
    <property type="entry name" value="HTH-TYPE TRANSCRIPTIONAL REPRESSOR NANR"/>
    <property type="match status" value="1"/>
</dbReference>
<keyword evidence="3" id="KW-0804">Transcription</keyword>
<dbReference type="GO" id="GO:0003677">
    <property type="term" value="F:DNA binding"/>
    <property type="evidence" value="ECO:0007669"/>
    <property type="project" value="UniProtKB-KW"/>
</dbReference>
<dbReference type="GO" id="GO:0003700">
    <property type="term" value="F:DNA-binding transcription factor activity"/>
    <property type="evidence" value="ECO:0007669"/>
    <property type="project" value="InterPro"/>
</dbReference>
<dbReference type="Pfam" id="PF07729">
    <property type="entry name" value="FCD"/>
    <property type="match status" value="1"/>
</dbReference>
<name>A0A3A3FIJ0_9BURK</name>
<dbReference type="InterPro" id="IPR036390">
    <property type="entry name" value="WH_DNA-bd_sf"/>
</dbReference>
<dbReference type="SMART" id="SM00345">
    <property type="entry name" value="HTH_GNTR"/>
    <property type="match status" value="1"/>
</dbReference>
<organism evidence="5 6">
    <name type="scientific">Noviherbaspirillum saxi</name>
    <dbReference type="NCBI Taxonomy" id="2320863"/>
    <lineage>
        <taxon>Bacteria</taxon>
        <taxon>Pseudomonadati</taxon>
        <taxon>Pseudomonadota</taxon>
        <taxon>Betaproteobacteria</taxon>
        <taxon>Burkholderiales</taxon>
        <taxon>Oxalobacteraceae</taxon>
        <taxon>Noviherbaspirillum</taxon>
    </lineage>
</organism>
<reference evidence="6" key="1">
    <citation type="submission" date="2018-09" db="EMBL/GenBank/DDBJ databases">
        <authorList>
            <person name="Zhu H."/>
        </authorList>
    </citation>
    <scope>NUCLEOTIDE SEQUENCE [LARGE SCALE GENOMIC DNA]</scope>
    <source>
        <strain evidence="6">K1R23-30</strain>
    </source>
</reference>
<dbReference type="InterPro" id="IPR011711">
    <property type="entry name" value="GntR_C"/>
</dbReference>
<evidence type="ECO:0000313" key="5">
    <source>
        <dbReference type="EMBL" id="RJF95308.1"/>
    </source>
</evidence>
<dbReference type="RefSeq" id="WP_119770458.1">
    <property type="nucleotide sequence ID" value="NZ_QYUO01000002.1"/>
</dbReference>
<dbReference type="PROSITE" id="PS50949">
    <property type="entry name" value="HTH_GNTR"/>
    <property type="match status" value="1"/>
</dbReference>
<dbReference type="OrthoDB" id="5243844at2"/>
<protein>
    <submittedName>
        <fullName evidence="5">GntR family transcriptional regulator</fullName>
    </submittedName>
</protein>
<dbReference type="SUPFAM" id="SSF48008">
    <property type="entry name" value="GntR ligand-binding domain-like"/>
    <property type="match status" value="1"/>
</dbReference>
<dbReference type="Pfam" id="PF00392">
    <property type="entry name" value="GntR"/>
    <property type="match status" value="1"/>
</dbReference>
<gene>
    <name evidence="5" type="ORF">D3871_17910</name>
</gene>
<dbReference type="Gene3D" id="1.10.10.10">
    <property type="entry name" value="Winged helix-like DNA-binding domain superfamily/Winged helix DNA-binding domain"/>
    <property type="match status" value="1"/>
</dbReference>
<dbReference type="InterPro" id="IPR036388">
    <property type="entry name" value="WH-like_DNA-bd_sf"/>
</dbReference>
<accession>A0A3A3FIJ0</accession>